<dbReference type="PROSITE" id="PS51729">
    <property type="entry name" value="GNAT_YJDJ"/>
    <property type="match status" value="1"/>
</dbReference>
<dbReference type="Pfam" id="PF14542">
    <property type="entry name" value="Acetyltransf_CG"/>
    <property type="match status" value="1"/>
</dbReference>
<dbReference type="CDD" id="cd04301">
    <property type="entry name" value="NAT_SF"/>
    <property type="match status" value="1"/>
</dbReference>
<reference evidence="3" key="1">
    <citation type="journal article" date="2019" name="Int. J. Syst. Evol. Microbiol.">
        <title>The Global Catalogue of Microorganisms (GCM) 10K type strain sequencing project: providing services to taxonomists for standard genome sequencing and annotation.</title>
        <authorList>
            <consortium name="The Broad Institute Genomics Platform"/>
            <consortium name="The Broad Institute Genome Sequencing Center for Infectious Disease"/>
            <person name="Wu L."/>
            <person name="Ma J."/>
        </authorList>
    </citation>
    <scope>NUCLEOTIDE SEQUENCE [LARGE SCALE GENOMIC DNA]</scope>
    <source>
        <strain evidence="3">CGMCC 4.7357</strain>
    </source>
</reference>
<organism evidence="2 3">
    <name type="scientific">Falsiporphyromonas endometrii</name>
    <dbReference type="NCBI Taxonomy" id="1387297"/>
    <lineage>
        <taxon>Bacteria</taxon>
        <taxon>Pseudomonadati</taxon>
        <taxon>Bacteroidota</taxon>
        <taxon>Bacteroidia</taxon>
        <taxon>Bacteroidales</taxon>
        <taxon>Porphyromonadaceae</taxon>
        <taxon>Falsiporphyromonas</taxon>
    </lineage>
</organism>
<dbReference type="CDD" id="cd06561">
    <property type="entry name" value="AlkD_like"/>
    <property type="match status" value="1"/>
</dbReference>
<comment type="caution">
    <text evidence="2">The sequence shown here is derived from an EMBL/GenBank/DDBJ whole genome shotgun (WGS) entry which is preliminary data.</text>
</comment>
<keyword evidence="3" id="KW-1185">Reference proteome</keyword>
<dbReference type="SUPFAM" id="SSF55729">
    <property type="entry name" value="Acyl-CoA N-acyltransferases (Nat)"/>
    <property type="match status" value="1"/>
</dbReference>
<dbReference type="GO" id="GO:0016746">
    <property type="term" value="F:acyltransferase activity"/>
    <property type="evidence" value="ECO:0007669"/>
    <property type="project" value="UniProtKB-KW"/>
</dbReference>
<proteinExistence type="predicted"/>
<sequence>MKLTIDGPDEMICGYIELAQVGNKILKILHTVVTPVYRGGNIGRQLIEKAIEYAQMNNAKLLSSCSYATHLLLKEKNVNILAKASDLEHELKLNPATERTAFLEKLLNIQPGGYGEGDLIIPCTIPDLRQKEQLWGPFSKPLLEDLLKSRTHDLRMLALIAMTEMYKRSTKTPDVRKELFNIYTKQIEGVNNWDLVDISAPWIVGDYSFENNEAQEKIESYIISKDLWIRRIGIVSTLGQIRKGKTEMALKAVKESLDYPHHLIQKANGWMLREVGKNNKEMLITFLNKFREKIPSITFNYATEHLDKETKKLF</sequence>
<dbReference type="InterPro" id="IPR016024">
    <property type="entry name" value="ARM-type_fold"/>
</dbReference>
<protein>
    <submittedName>
        <fullName evidence="2">GNAT family N-acetyltransferase</fullName>
        <ecNumber evidence="2">2.3.1.-</ecNumber>
    </submittedName>
</protein>
<feature type="domain" description="N-acetyltransferase" evidence="1">
    <location>
        <begin position="1"/>
        <end position="83"/>
    </location>
</feature>
<dbReference type="RefSeq" id="WP_380080441.1">
    <property type="nucleotide sequence ID" value="NZ_JBHSGO010000217.1"/>
</dbReference>
<keyword evidence="2" id="KW-0808">Transferase</keyword>
<dbReference type="EC" id="2.3.1.-" evidence="2"/>
<keyword evidence="2" id="KW-0012">Acyltransferase</keyword>
<dbReference type="InterPro" id="IPR016181">
    <property type="entry name" value="Acyl_CoA_acyltransferase"/>
</dbReference>
<name>A0ABV9KAC3_9PORP</name>
<accession>A0ABV9KAC3</accession>
<evidence type="ECO:0000259" key="1">
    <source>
        <dbReference type="PROSITE" id="PS51729"/>
    </source>
</evidence>
<dbReference type="Gene3D" id="3.40.630.30">
    <property type="match status" value="1"/>
</dbReference>
<dbReference type="InterPro" id="IPR014825">
    <property type="entry name" value="DNA_alkylation"/>
</dbReference>
<dbReference type="Proteomes" id="UP001596020">
    <property type="component" value="Unassembled WGS sequence"/>
</dbReference>
<dbReference type="PANTHER" id="PTHR34070:SF1">
    <property type="entry name" value="DNA ALKYLATION REPAIR PROTEIN"/>
    <property type="match status" value="1"/>
</dbReference>
<dbReference type="PANTHER" id="PTHR34070">
    <property type="entry name" value="ARMADILLO-TYPE FOLD"/>
    <property type="match status" value="1"/>
</dbReference>
<evidence type="ECO:0000313" key="3">
    <source>
        <dbReference type="Proteomes" id="UP001596020"/>
    </source>
</evidence>
<evidence type="ECO:0000313" key="2">
    <source>
        <dbReference type="EMBL" id="MFC4666905.1"/>
    </source>
</evidence>
<dbReference type="Gene3D" id="1.25.10.90">
    <property type="match status" value="1"/>
</dbReference>
<gene>
    <name evidence="2" type="ORF">ACFO3G_09895</name>
</gene>
<dbReference type="EMBL" id="JBHSGO010000217">
    <property type="protein sequence ID" value="MFC4666905.1"/>
    <property type="molecule type" value="Genomic_DNA"/>
</dbReference>
<dbReference type="SUPFAM" id="SSF48371">
    <property type="entry name" value="ARM repeat"/>
    <property type="match status" value="1"/>
</dbReference>
<dbReference type="InterPro" id="IPR031165">
    <property type="entry name" value="GNAT_YJDJ"/>
</dbReference>
<dbReference type="Pfam" id="PF08713">
    <property type="entry name" value="DNA_alkylation"/>
    <property type="match status" value="1"/>
</dbReference>